<dbReference type="Proteomes" id="UP001596956">
    <property type="component" value="Unassembled WGS sequence"/>
</dbReference>
<keyword evidence="2" id="KW-0812">Transmembrane</keyword>
<dbReference type="GO" id="GO:0016746">
    <property type="term" value="F:acyltransferase activity"/>
    <property type="evidence" value="ECO:0007669"/>
    <property type="project" value="UniProtKB-KW"/>
</dbReference>
<keyword evidence="4" id="KW-0012">Acyltransferase</keyword>
<dbReference type="EMBL" id="JBHTHR010001145">
    <property type="protein sequence ID" value="MFD0803821.1"/>
    <property type="molecule type" value="Genomic_DNA"/>
</dbReference>
<name>A0ABW3BL84_9ACTN</name>
<feature type="transmembrane region" description="Helical" evidence="2">
    <location>
        <begin position="179"/>
        <end position="198"/>
    </location>
</feature>
<keyword evidence="2" id="KW-0472">Membrane</keyword>
<dbReference type="PANTHER" id="PTHR38686:SF1">
    <property type="entry name" value="APOLIPOPROTEIN N-ACYLTRANSFERASE"/>
    <property type="match status" value="1"/>
</dbReference>
<organism evidence="4 5">
    <name type="scientific">Streptomonospora algeriensis</name>
    <dbReference type="NCBI Taxonomy" id="995084"/>
    <lineage>
        <taxon>Bacteria</taxon>
        <taxon>Bacillati</taxon>
        <taxon>Actinomycetota</taxon>
        <taxon>Actinomycetes</taxon>
        <taxon>Streptosporangiales</taxon>
        <taxon>Nocardiopsidaceae</taxon>
        <taxon>Streptomonospora</taxon>
    </lineage>
</organism>
<evidence type="ECO:0000256" key="1">
    <source>
        <dbReference type="SAM" id="MobiDB-lite"/>
    </source>
</evidence>
<feature type="transmembrane region" description="Helical" evidence="2">
    <location>
        <begin position="103"/>
        <end position="126"/>
    </location>
</feature>
<evidence type="ECO:0000313" key="4">
    <source>
        <dbReference type="EMBL" id="MFD0803821.1"/>
    </source>
</evidence>
<dbReference type="InterPro" id="IPR004563">
    <property type="entry name" value="Apolipo_AcylTrfase"/>
</dbReference>
<gene>
    <name evidence="4" type="ORF">ACFQZU_21225</name>
</gene>
<reference evidence="5" key="1">
    <citation type="journal article" date="2019" name="Int. J. Syst. Evol. Microbiol.">
        <title>The Global Catalogue of Microorganisms (GCM) 10K type strain sequencing project: providing services to taxonomists for standard genome sequencing and annotation.</title>
        <authorList>
            <consortium name="The Broad Institute Genomics Platform"/>
            <consortium name="The Broad Institute Genome Sequencing Center for Infectious Disease"/>
            <person name="Wu L."/>
            <person name="Ma J."/>
        </authorList>
    </citation>
    <scope>NUCLEOTIDE SEQUENCE [LARGE SCALE GENOMIC DNA]</scope>
    <source>
        <strain evidence="5">CCUG 63369</strain>
    </source>
</reference>
<accession>A0ABW3BL84</accession>
<evidence type="ECO:0000256" key="2">
    <source>
        <dbReference type="SAM" id="Phobius"/>
    </source>
</evidence>
<proteinExistence type="predicted"/>
<sequence>MVTEDAQHAGGNTQAASPAARLPHRSSRTGPAPRALAAAAAGLCQLLALPPFGLWWLGPIGAALLTLAVMGARARRAAWLGLVCGAVLMVPLIRWQDVFGVDVWLVIAAAETVYFAPMAAGLAWVARLPGWPVWTAALWVLQEAVRARFPLGGFPWGKLAFAQPDTPFAGYASLGSSPLTTFAVALVGGLLLAAALRLA</sequence>
<dbReference type="InterPro" id="IPR045378">
    <property type="entry name" value="LNT_N"/>
</dbReference>
<evidence type="ECO:0000313" key="5">
    <source>
        <dbReference type="Proteomes" id="UP001596956"/>
    </source>
</evidence>
<feature type="domain" description="Apolipoprotein N-acyltransferase N-terminal" evidence="3">
    <location>
        <begin position="41"/>
        <end position="190"/>
    </location>
</feature>
<keyword evidence="5" id="KW-1185">Reference proteome</keyword>
<dbReference type="Pfam" id="PF20154">
    <property type="entry name" value="LNT_N"/>
    <property type="match status" value="1"/>
</dbReference>
<keyword evidence="4" id="KW-0808">Transferase</keyword>
<feature type="transmembrane region" description="Helical" evidence="2">
    <location>
        <begin position="35"/>
        <end position="57"/>
    </location>
</feature>
<feature type="non-terminal residue" evidence="4">
    <location>
        <position position="199"/>
    </location>
</feature>
<feature type="transmembrane region" description="Helical" evidence="2">
    <location>
        <begin position="77"/>
        <end position="96"/>
    </location>
</feature>
<evidence type="ECO:0000259" key="3">
    <source>
        <dbReference type="Pfam" id="PF20154"/>
    </source>
</evidence>
<keyword evidence="2" id="KW-1133">Transmembrane helix</keyword>
<feature type="region of interest" description="Disordered" evidence="1">
    <location>
        <begin position="1"/>
        <end position="31"/>
    </location>
</feature>
<dbReference type="PANTHER" id="PTHR38686">
    <property type="entry name" value="APOLIPOPROTEIN N-ACYLTRANSFERASE"/>
    <property type="match status" value="1"/>
</dbReference>
<protein>
    <submittedName>
        <fullName evidence="4">Apolipoprotein acyltransferase</fullName>
    </submittedName>
</protein>
<comment type="caution">
    <text evidence="4">The sequence shown here is derived from an EMBL/GenBank/DDBJ whole genome shotgun (WGS) entry which is preliminary data.</text>
</comment>